<name>A0ABP3V9Z1_9BURK</name>
<comment type="caution">
    <text evidence="8">The sequence shown here is derived from an EMBL/GenBank/DDBJ whole genome shotgun (WGS) entry which is preliminary data.</text>
</comment>
<comment type="subcellular location">
    <subcellularLocation>
        <location evidence="1">Cell membrane</location>
        <topology evidence="1">Multi-pass membrane protein</topology>
    </subcellularLocation>
</comment>
<dbReference type="Proteomes" id="UP001500279">
    <property type="component" value="Unassembled WGS sequence"/>
</dbReference>
<evidence type="ECO:0000256" key="3">
    <source>
        <dbReference type="ARBA" id="ARBA00022475"/>
    </source>
</evidence>
<dbReference type="EMBL" id="BAAAEW010000014">
    <property type="protein sequence ID" value="GAA0751475.1"/>
    <property type="molecule type" value="Genomic_DNA"/>
</dbReference>
<evidence type="ECO:0000256" key="4">
    <source>
        <dbReference type="ARBA" id="ARBA00022692"/>
    </source>
</evidence>
<evidence type="ECO:0000256" key="6">
    <source>
        <dbReference type="ARBA" id="ARBA00023136"/>
    </source>
</evidence>
<feature type="transmembrane region" description="Helical" evidence="7">
    <location>
        <begin position="370"/>
        <end position="388"/>
    </location>
</feature>
<evidence type="ECO:0000256" key="7">
    <source>
        <dbReference type="SAM" id="Phobius"/>
    </source>
</evidence>
<feature type="transmembrane region" description="Helical" evidence="7">
    <location>
        <begin position="341"/>
        <end position="363"/>
    </location>
</feature>
<keyword evidence="9" id="KW-1185">Reference proteome</keyword>
<feature type="transmembrane region" description="Helical" evidence="7">
    <location>
        <begin position="121"/>
        <end position="142"/>
    </location>
</feature>
<evidence type="ECO:0000256" key="2">
    <source>
        <dbReference type="ARBA" id="ARBA00007430"/>
    </source>
</evidence>
<feature type="transmembrane region" description="Helical" evidence="7">
    <location>
        <begin position="178"/>
        <end position="196"/>
    </location>
</feature>
<comment type="similarity">
    <text evidence="2">Belongs to the polysaccharide synthase family.</text>
</comment>
<keyword evidence="4 7" id="KW-0812">Transmembrane</keyword>
<evidence type="ECO:0000256" key="1">
    <source>
        <dbReference type="ARBA" id="ARBA00004651"/>
    </source>
</evidence>
<evidence type="ECO:0000313" key="9">
    <source>
        <dbReference type="Proteomes" id="UP001500279"/>
    </source>
</evidence>
<proteinExistence type="inferred from homology"/>
<evidence type="ECO:0008006" key="10">
    <source>
        <dbReference type="Google" id="ProtNLM"/>
    </source>
</evidence>
<dbReference type="PANTHER" id="PTHR30250:SF10">
    <property type="entry name" value="LIPOPOLYSACCHARIDE BIOSYNTHESIS PROTEIN WZXC"/>
    <property type="match status" value="1"/>
</dbReference>
<feature type="transmembrane region" description="Helical" evidence="7">
    <location>
        <begin position="154"/>
        <end position="172"/>
    </location>
</feature>
<dbReference type="InterPro" id="IPR050833">
    <property type="entry name" value="Poly_Biosynth_Transport"/>
</dbReference>
<feature type="transmembrane region" description="Helical" evidence="7">
    <location>
        <begin position="300"/>
        <end position="329"/>
    </location>
</feature>
<accession>A0ABP3V9Z1</accession>
<keyword evidence="6 7" id="KW-0472">Membrane</keyword>
<evidence type="ECO:0000256" key="5">
    <source>
        <dbReference type="ARBA" id="ARBA00022989"/>
    </source>
</evidence>
<feature type="transmembrane region" description="Helical" evidence="7">
    <location>
        <begin position="230"/>
        <end position="249"/>
    </location>
</feature>
<feature type="transmembrane region" description="Helical" evidence="7">
    <location>
        <begin position="261"/>
        <end position="280"/>
    </location>
</feature>
<protein>
    <recommendedName>
        <fullName evidence="10">Polysaccharide biosynthesis protein</fullName>
    </recommendedName>
</protein>
<feature type="transmembrane region" description="Helical" evidence="7">
    <location>
        <begin position="394"/>
        <end position="417"/>
    </location>
</feature>
<feature type="transmembrane region" description="Helical" evidence="7">
    <location>
        <begin position="27"/>
        <end position="46"/>
    </location>
</feature>
<gene>
    <name evidence="8" type="ORF">GCM10009107_24230</name>
</gene>
<feature type="transmembrane region" description="Helical" evidence="7">
    <location>
        <begin position="5"/>
        <end position="21"/>
    </location>
</feature>
<keyword evidence="5 7" id="KW-1133">Transmembrane helix</keyword>
<keyword evidence="3" id="KW-1003">Cell membrane</keyword>
<organism evidence="8 9">
    <name type="scientific">Ideonella azotifigens</name>
    <dbReference type="NCBI Taxonomy" id="513160"/>
    <lineage>
        <taxon>Bacteria</taxon>
        <taxon>Pseudomonadati</taxon>
        <taxon>Pseudomonadota</taxon>
        <taxon>Betaproteobacteria</taxon>
        <taxon>Burkholderiales</taxon>
        <taxon>Sphaerotilaceae</taxon>
        <taxon>Ideonella</taxon>
    </lineage>
</organism>
<reference evidence="9" key="1">
    <citation type="journal article" date="2019" name="Int. J. Syst. Evol. Microbiol.">
        <title>The Global Catalogue of Microorganisms (GCM) 10K type strain sequencing project: providing services to taxonomists for standard genome sequencing and annotation.</title>
        <authorList>
            <consortium name="The Broad Institute Genomics Platform"/>
            <consortium name="The Broad Institute Genome Sequencing Center for Infectious Disease"/>
            <person name="Wu L."/>
            <person name="Ma J."/>
        </authorList>
    </citation>
    <scope>NUCLEOTIDE SEQUENCE [LARGE SCALE GENOMIC DNA]</scope>
    <source>
        <strain evidence="9">JCM 15503</strain>
    </source>
</reference>
<sequence>MFRSWTILAGAATMVLLPLWLTPTQQGYYYTFASILALQVFFELGFNQIVVQLVSHEVAHLEIDAEGALRGEAVHLDRLGSLARLMRRWYAVAACLFVALGGLAGITFFSHKGVLPPSSWLGAWLLLTCASAVNLYLSPGLAMMEGAGRVGQVARLRLVQSCIGYLCLWSALYLDAGLWATAAAPLVGASGTGWWLRKRGDMLRRVALREVPQAHRLLWRRDVFPFQWRIALSWVSGYFIFNMFTPLVFSRVGPVEAGRLGLALTMFNAVSTIGMSWINARNPQFTMHISRGERAALNALFGNVLLRSCVATALLSTLVAGGAALLAVAGVPAMARIASPAVLACLAWATVVNSVVFGAAAFMRAHREEPMLPVSIVTAVLTAAAAWFGSRVGVLPMMLLYAVVPTFVTLPWTLMLLSRYLKRTA</sequence>
<evidence type="ECO:0000313" key="8">
    <source>
        <dbReference type="EMBL" id="GAA0751475.1"/>
    </source>
</evidence>
<feature type="transmembrane region" description="Helical" evidence="7">
    <location>
        <begin position="89"/>
        <end position="109"/>
    </location>
</feature>
<dbReference type="PANTHER" id="PTHR30250">
    <property type="entry name" value="PST FAMILY PREDICTED COLANIC ACID TRANSPORTER"/>
    <property type="match status" value="1"/>
</dbReference>